<dbReference type="Proteomes" id="UP000460298">
    <property type="component" value="Unassembled WGS sequence"/>
</dbReference>
<dbReference type="EMBL" id="WBUI01000009">
    <property type="protein sequence ID" value="KAB2932344.1"/>
    <property type="molecule type" value="Genomic_DNA"/>
</dbReference>
<dbReference type="CDD" id="cd07302">
    <property type="entry name" value="CHD"/>
    <property type="match status" value="1"/>
</dbReference>
<dbReference type="PANTHER" id="PTHR43081">
    <property type="entry name" value="ADENYLATE CYCLASE, TERMINAL-DIFFERENTIATION SPECIFIC-RELATED"/>
    <property type="match status" value="1"/>
</dbReference>
<feature type="domain" description="Guanylate cyclase" evidence="2">
    <location>
        <begin position="452"/>
        <end position="578"/>
    </location>
</feature>
<protein>
    <submittedName>
        <fullName evidence="3">Adenylate/guanylate cyclase</fullName>
    </submittedName>
</protein>
<dbReference type="GO" id="GO:0006171">
    <property type="term" value="P:cAMP biosynthetic process"/>
    <property type="evidence" value="ECO:0007669"/>
    <property type="project" value="TreeGrafter"/>
</dbReference>
<dbReference type="InterPro" id="IPR050697">
    <property type="entry name" value="Adenylyl/Guanylyl_Cyclase_3/4"/>
</dbReference>
<dbReference type="PANTHER" id="PTHR43081:SF1">
    <property type="entry name" value="ADENYLATE CYCLASE, TERMINAL-DIFFERENTIATION SPECIFIC"/>
    <property type="match status" value="1"/>
</dbReference>
<keyword evidence="1" id="KW-0812">Transmembrane</keyword>
<keyword evidence="1" id="KW-0472">Membrane</keyword>
<feature type="transmembrane region" description="Helical" evidence="1">
    <location>
        <begin position="191"/>
        <end position="211"/>
    </location>
</feature>
<dbReference type="Gene3D" id="3.30.70.1230">
    <property type="entry name" value="Nucleotide cyclase"/>
    <property type="match status" value="1"/>
</dbReference>
<evidence type="ECO:0000256" key="1">
    <source>
        <dbReference type="SAM" id="Phobius"/>
    </source>
</evidence>
<keyword evidence="1" id="KW-1133">Transmembrane helix</keyword>
<dbReference type="Pfam" id="PF00211">
    <property type="entry name" value="Guanylate_cyc"/>
    <property type="match status" value="1"/>
</dbReference>
<dbReference type="Pfam" id="PF07695">
    <property type="entry name" value="7TMR-DISM_7TM"/>
    <property type="match status" value="1"/>
</dbReference>
<dbReference type="PROSITE" id="PS50125">
    <property type="entry name" value="GUANYLATE_CYCLASE_2"/>
    <property type="match status" value="1"/>
</dbReference>
<organism evidence="3 4">
    <name type="scientific">Leptonema illini</name>
    <dbReference type="NCBI Taxonomy" id="183"/>
    <lineage>
        <taxon>Bacteria</taxon>
        <taxon>Pseudomonadati</taxon>
        <taxon>Spirochaetota</taxon>
        <taxon>Spirochaetia</taxon>
        <taxon>Leptospirales</taxon>
        <taxon>Leptospiraceae</taxon>
        <taxon>Leptonema</taxon>
    </lineage>
</organism>
<dbReference type="Gene3D" id="2.60.40.2380">
    <property type="match status" value="1"/>
</dbReference>
<dbReference type="SMART" id="SM00044">
    <property type="entry name" value="CYCc"/>
    <property type="match status" value="1"/>
</dbReference>
<comment type="caution">
    <text evidence="3">The sequence shown here is derived from an EMBL/GenBank/DDBJ whole genome shotgun (WGS) entry which is preliminary data.</text>
</comment>
<feature type="transmembrane region" description="Helical" evidence="1">
    <location>
        <begin position="283"/>
        <end position="306"/>
    </location>
</feature>
<feature type="transmembrane region" description="Helical" evidence="1">
    <location>
        <begin position="340"/>
        <end position="360"/>
    </location>
</feature>
<feature type="transmembrane region" description="Helical" evidence="1">
    <location>
        <begin position="312"/>
        <end position="333"/>
    </location>
</feature>
<dbReference type="Pfam" id="PF07696">
    <property type="entry name" value="7TMR-DISMED2"/>
    <property type="match status" value="1"/>
</dbReference>
<feature type="transmembrane region" description="Helical" evidence="1">
    <location>
        <begin position="218"/>
        <end position="237"/>
    </location>
</feature>
<evidence type="ECO:0000259" key="2">
    <source>
        <dbReference type="PROSITE" id="PS50125"/>
    </source>
</evidence>
<accession>A0A833H176</accession>
<dbReference type="GO" id="GO:0035556">
    <property type="term" value="P:intracellular signal transduction"/>
    <property type="evidence" value="ECO:0007669"/>
    <property type="project" value="InterPro"/>
</dbReference>
<sequence length="693" mass="77922">MNANIVLLKRSGFSFSIIAVFILLFTGIVAASVRFTPPPGGDRFSLAPHIEYFENSPGYDIGEIAGRSDIEWKKSNQKTLNFGFTQSDYWFRFHPDLSSYNELLFLEVAYPLLDFIEVYKPDGENWTTVSTGDMRPFSSREMEYRTFLFEIDPAQSGIYYIHVKTDSSLQLPAFLWKKNAFLQNMNYDGTIYGIYFGVLLIMFFYNLFIFFSVKERVYLYYVIYILSALLAQLSLYGFSAQYLWRDDPIWLNHSLPVFLSIDILFGILFCVGFLNLKTRAPILYWISAGLGGIAATLIPLTLLSGYVLAMKVAIILLVTIPFFLTGSGLYVLLKGAKTARLFLLAWVALLLGLLTTALGASGVIENSFLTDYSVQIGTALEMVLLSLALADRINIMKEEHADALKQKLAESEKVAALSDTFRKFVPVKFIEYLKKEHITQVSLGDHVEREMTILFADIRGFTGISEGMTPEDNFNFLNSYLGTIGPIIRNHGGFIDKYIGDGIMALFPDSPEDAVQAGIQMLYHLNRFNANRLQKGLGEIRIGIGINTGSIMLGIIGESERMDGTVISDAVNLSSRIEGLTKVFHADLIISEAVYSRINDPGIYAHRYLGLVRVKGKKKPVPVFEVFENDETESRARKLETKSELEEGIKCFNNGELQEALIRFEGIAAKNPSDQLLKHYIGLIETKVAHIER</sequence>
<name>A0A833H176_9LEPT</name>
<evidence type="ECO:0000313" key="4">
    <source>
        <dbReference type="Proteomes" id="UP000460298"/>
    </source>
</evidence>
<reference evidence="3 4" key="1">
    <citation type="submission" date="2019-10" db="EMBL/GenBank/DDBJ databases">
        <title>Extracellular Electron Transfer in a Candidatus Methanoperedens spp. Enrichment Culture.</title>
        <authorList>
            <person name="Berger S."/>
            <person name="Rangel Shaw D."/>
            <person name="Berben T."/>
            <person name="In 'T Zandt M."/>
            <person name="Frank J."/>
            <person name="Reimann J."/>
            <person name="Jetten M.S.M."/>
            <person name="Welte C.U."/>
        </authorList>
    </citation>
    <scope>NUCLEOTIDE SEQUENCE [LARGE SCALE GENOMIC DNA]</scope>
    <source>
        <strain evidence="3">SB12</strain>
    </source>
</reference>
<feature type="transmembrane region" description="Helical" evidence="1">
    <location>
        <begin position="257"/>
        <end position="276"/>
    </location>
</feature>
<dbReference type="InterPro" id="IPR011623">
    <property type="entry name" value="7TMR_DISM_rcpt_extracell_dom1"/>
</dbReference>
<dbReference type="InterPro" id="IPR011622">
    <property type="entry name" value="7TMR_DISM_rcpt_extracell_dom2"/>
</dbReference>
<dbReference type="GO" id="GO:0004016">
    <property type="term" value="F:adenylate cyclase activity"/>
    <property type="evidence" value="ECO:0007669"/>
    <property type="project" value="UniProtKB-ARBA"/>
</dbReference>
<evidence type="ECO:0000313" key="3">
    <source>
        <dbReference type="EMBL" id="KAB2932344.1"/>
    </source>
</evidence>
<dbReference type="SUPFAM" id="SSF55073">
    <property type="entry name" value="Nucleotide cyclase"/>
    <property type="match status" value="1"/>
</dbReference>
<dbReference type="AlphaFoldDB" id="A0A833H176"/>
<dbReference type="InterPro" id="IPR001054">
    <property type="entry name" value="A/G_cyclase"/>
</dbReference>
<gene>
    <name evidence="3" type="ORF">F9K24_10475</name>
</gene>
<proteinExistence type="predicted"/>
<dbReference type="InterPro" id="IPR029787">
    <property type="entry name" value="Nucleotide_cyclase"/>
</dbReference>
<feature type="transmembrane region" description="Helical" evidence="1">
    <location>
        <begin position="12"/>
        <end position="33"/>
    </location>
</feature>